<reference evidence="3 4" key="1">
    <citation type="submission" date="2018-05" db="EMBL/GenBank/DDBJ databases">
        <title>Draft genome sequence of Scytalidium lignicola DSM 105466, a ubiquitous saprotrophic fungus.</title>
        <authorList>
            <person name="Buettner E."/>
            <person name="Gebauer A.M."/>
            <person name="Hofrichter M."/>
            <person name="Liers C."/>
            <person name="Kellner H."/>
        </authorList>
    </citation>
    <scope>NUCLEOTIDE SEQUENCE [LARGE SCALE GENOMIC DNA]</scope>
    <source>
        <strain evidence="3 4">DSM 105466</strain>
    </source>
</reference>
<dbReference type="SUPFAM" id="SSF56219">
    <property type="entry name" value="DNase I-like"/>
    <property type="match status" value="1"/>
</dbReference>
<dbReference type="InterPro" id="IPR000300">
    <property type="entry name" value="IPPc"/>
</dbReference>
<dbReference type="InterPro" id="IPR048869">
    <property type="entry name" value="OCRL-1_2_ASH"/>
</dbReference>
<feature type="region of interest" description="Disordered" evidence="1">
    <location>
        <begin position="449"/>
        <end position="471"/>
    </location>
</feature>
<feature type="region of interest" description="Disordered" evidence="1">
    <location>
        <begin position="487"/>
        <end position="506"/>
    </location>
</feature>
<organism evidence="3 4">
    <name type="scientific">Scytalidium lignicola</name>
    <name type="common">Hyphomycete</name>
    <dbReference type="NCBI Taxonomy" id="5539"/>
    <lineage>
        <taxon>Eukaryota</taxon>
        <taxon>Fungi</taxon>
        <taxon>Dikarya</taxon>
        <taxon>Ascomycota</taxon>
        <taxon>Pezizomycotina</taxon>
        <taxon>Leotiomycetes</taxon>
        <taxon>Leotiomycetes incertae sedis</taxon>
        <taxon>Scytalidium</taxon>
    </lineage>
</organism>
<dbReference type="InterPro" id="IPR036691">
    <property type="entry name" value="Endo/exonu/phosph_ase_sf"/>
</dbReference>
<dbReference type="EMBL" id="NCSJ02000466">
    <property type="protein sequence ID" value="RFU24315.1"/>
    <property type="molecule type" value="Genomic_DNA"/>
</dbReference>
<dbReference type="InterPro" id="IPR013783">
    <property type="entry name" value="Ig-like_fold"/>
</dbReference>
<evidence type="ECO:0000313" key="3">
    <source>
        <dbReference type="EMBL" id="RFU24315.1"/>
    </source>
</evidence>
<feature type="non-terminal residue" evidence="3">
    <location>
        <position position="1045"/>
    </location>
</feature>
<dbReference type="Gene3D" id="2.60.40.10">
    <property type="entry name" value="Immunoglobulins"/>
    <property type="match status" value="1"/>
</dbReference>
<protein>
    <recommendedName>
        <fullName evidence="2">Inositol polyphosphate-related phosphatase domain-containing protein</fullName>
    </recommendedName>
</protein>
<feature type="region of interest" description="Disordered" evidence="1">
    <location>
        <begin position="318"/>
        <end position="378"/>
    </location>
</feature>
<dbReference type="STRING" id="5539.A0A3E2GT10"/>
<name>A0A3E2GT10_SCYLI</name>
<keyword evidence="4" id="KW-1185">Reference proteome</keyword>
<dbReference type="Pfam" id="PF21310">
    <property type="entry name" value="OCRL-like_ASH"/>
    <property type="match status" value="1"/>
</dbReference>
<evidence type="ECO:0000256" key="1">
    <source>
        <dbReference type="SAM" id="MobiDB-lite"/>
    </source>
</evidence>
<dbReference type="OrthoDB" id="7862313at2759"/>
<dbReference type="SMART" id="SM00128">
    <property type="entry name" value="IPPc"/>
    <property type="match status" value="1"/>
</dbReference>
<comment type="caution">
    <text evidence="3">The sequence shown here is derived from an EMBL/GenBank/DDBJ whole genome shotgun (WGS) entry which is preliminary data.</text>
</comment>
<dbReference type="GO" id="GO:0046856">
    <property type="term" value="P:phosphatidylinositol dephosphorylation"/>
    <property type="evidence" value="ECO:0007669"/>
    <property type="project" value="InterPro"/>
</dbReference>
<dbReference type="PANTHER" id="PTHR11200:SF300">
    <property type="entry name" value="TYPE II INOSITOL 1,4,5-TRISPHOSPHATE 5-PHOSPHATASE"/>
    <property type="match status" value="1"/>
</dbReference>
<feature type="compositionally biased region" description="Basic and acidic residues" evidence="1">
    <location>
        <begin position="318"/>
        <end position="335"/>
    </location>
</feature>
<feature type="compositionally biased region" description="Basic and acidic residues" evidence="1">
    <location>
        <begin position="96"/>
        <end position="106"/>
    </location>
</feature>
<gene>
    <name evidence="3" type="ORF">B7463_g12027</name>
</gene>
<feature type="compositionally biased region" description="Polar residues" evidence="1">
    <location>
        <begin position="943"/>
        <end position="952"/>
    </location>
</feature>
<accession>A0A3E2GT10</accession>
<feature type="region of interest" description="Disordered" evidence="1">
    <location>
        <begin position="940"/>
        <end position="966"/>
    </location>
</feature>
<feature type="region of interest" description="Disordered" evidence="1">
    <location>
        <begin position="81"/>
        <end position="111"/>
    </location>
</feature>
<feature type="non-terminal residue" evidence="3">
    <location>
        <position position="1"/>
    </location>
</feature>
<dbReference type="Proteomes" id="UP000258309">
    <property type="component" value="Unassembled WGS sequence"/>
</dbReference>
<evidence type="ECO:0000259" key="2">
    <source>
        <dbReference type="SMART" id="SM00128"/>
    </source>
</evidence>
<dbReference type="PANTHER" id="PTHR11200">
    <property type="entry name" value="INOSITOL 5-PHOSPHATASE"/>
    <property type="match status" value="1"/>
</dbReference>
<sequence length="1045" mass="116461">MSSEHSRESLEADQSIFNQHSLSRAVYARKSEYTRPHKIKLKIGSWNVAACPGTEKDLAGWFLEGKGVSKELVGGDLAKELEESRSQTDVETVEAQEARRSKHESTVPHGDTGVVVGGDDIDLYVLGLQEVVDLNSAREYMGYTDTSVMAKWKTALSTALPPGYTSVAEQQLSGLLLLIYVSPRIASSISSVSTVTVGTGMMGYLGNKGAVTSRLVLGETTKMVFVNSHLASGSDPAHLDRRCWDVSQVLGRTQFDPINWGGVLDDNQETIGDEDFGFWFGDLNFRLDGLPGADIRRLLMLHTKGEYDIGRETRDTMETELAKDDEPIVVRHVDSDSSSEEEVERPKSSSSSQSNDTFDNLPDPDDFIQDPNDDPASLQATLNSLLPHDQLRHVQKARKAFHDGWREGPITFLPTYKYDVGSVGVYDSSEKNRIPSWCDRILYRTHKDKSDYDEKTREEEQARKKDEEMKARGIDLASDEDILFDYDPDADATEEPPSNTNYDEYDDATDALAGEDLTKDERIHLDWYSSHQRVLSSDHKPLTAVFTVEYDAVVPELKTRIQQEVAWELDRAENEGRPGLTIVFEQSQDTEADDQTESSSVSKNGPQGVDFGDISYLRRKSRTMTIANTSQVPAIFAFMDRPGVSDGGDRIFPEWLSVSILGTEHDDGPLSNDQKRELILEPGNTVSVTLDTFIDDIGLVKALNEATASLDDVLLLRVTDGRDHFIPIRAGWLQSCFARSIDELIRIPEGGVRGLWPRPKGKEREPVDQTRDVCWSAPRELFKLTEAVDSIIDRVLADASMIEGAQYPENAVGWPFDRKAWTEQDTQISEIERCYVLDALDSDKSLTEAFPVEIPALRRFEILSDVLILFLFSLTDGIVTAELWSKLEQDIIARGTKQALDTEETKTWVLDVLAASPNHNISFVFLTSMLNHVAGELAPCPSPSQAPKSPTSPSFPEPQSPRSVYGSARTSLNTARLSLSFRGREQAAPAATDATVAKRLAVDRAYAEIFAPVIFRGSVPGKDRDRKIMEERRRDIIEAFVRGRK</sequence>
<dbReference type="GO" id="GO:0004439">
    <property type="term" value="F:phosphatidylinositol-4,5-bisphosphate 5-phosphatase activity"/>
    <property type="evidence" value="ECO:0007669"/>
    <property type="project" value="TreeGrafter"/>
</dbReference>
<proteinExistence type="predicted"/>
<dbReference type="AlphaFoldDB" id="A0A3E2GT10"/>
<feature type="region of interest" description="Disordered" evidence="1">
    <location>
        <begin position="585"/>
        <end position="607"/>
    </location>
</feature>
<evidence type="ECO:0000313" key="4">
    <source>
        <dbReference type="Proteomes" id="UP000258309"/>
    </source>
</evidence>
<feature type="compositionally biased region" description="Acidic residues" evidence="1">
    <location>
        <begin position="362"/>
        <end position="373"/>
    </location>
</feature>
<feature type="domain" description="Inositol polyphosphate-related phosphatase" evidence="2">
    <location>
        <begin position="37"/>
        <end position="467"/>
    </location>
</feature>
<dbReference type="InterPro" id="IPR046985">
    <property type="entry name" value="IP5"/>
</dbReference>
<dbReference type="OMA" id="NWDAAQI"/>
<dbReference type="Pfam" id="PF22669">
    <property type="entry name" value="Exo_endo_phos2"/>
    <property type="match status" value="2"/>
</dbReference>
<dbReference type="Gene3D" id="3.60.10.10">
    <property type="entry name" value="Endonuclease/exonuclease/phosphatase"/>
    <property type="match status" value="1"/>
</dbReference>